<dbReference type="Gene3D" id="3.40.33.10">
    <property type="entry name" value="CAP"/>
    <property type="match status" value="2"/>
</dbReference>
<evidence type="ECO:0000313" key="2">
    <source>
        <dbReference type="Proteomes" id="UP000054495"/>
    </source>
</evidence>
<proteinExistence type="predicted"/>
<reference evidence="1 2" key="1">
    <citation type="submission" date="2013-05" db="EMBL/GenBank/DDBJ databases">
        <title>Draft genome of the parasitic nematode Anyclostoma ceylanicum.</title>
        <authorList>
            <person name="Mitreva M."/>
        </authorList>
    </citation>
    <scope>NUCLEOTIDE SEQUENCE [LARGE SCALE GENOMIC DNA]</scope>
</reference>
<dbReference type="AlphaFoldDB" id="A0A0D6M1I9"/>
<name>A0A0D6M1I9_9BILA</name>
<sequence>MLIRNRRSFDTTSGYRQDQVDKPLISALRDEWLFYSSFKSWPEDNKYDGNVNHLAFANILHANKTAVGCYEAKCGNTGAAACVFNLPDLAKDELIYKAGNPCTNDSDCSTYKPSMSNLALGKVERDNGLPLPPASNMRELRYSCRLELLARRDARKCAETSPPRTGYAIYTEDNYSLVPKRDAKDYLAALEKGKQDRRAYVRTRSSLWSLPLEL</sequence>
<dbReference type="EMBL" id="KE124825">
    <property type="protein sequence ID" value="EPB77924.1"/>
    <property type="molecule type" value="Genomic_DNA"/>
</dbReference>
<dbReference type="SUPFAM" id="SSF55797">
    <property type="entry name" value="PR-1-like"/>
    <property type="match status" value="2"/>
</dbReference>
<organism evidence="1 2">
    <name type="scientific">Ancylostoma ceylanicum</name>
    <dbReference type="NCBI Taxonomy" id="53326"/>
    <lineage>
        <taxon>Eukaryota</taxon>
        <taxon>Metazoa</taxon>
        <taxon>Ecdysozoa</taxon>
        <taxon>Nematoda</taxon>
        <taxon>Chromadorea</taxon>
        <taxon>Rhabditida</taxon>
        <taxon>Rhabditina</taxon>
        <taxon>Rhabditomorpha</taxon>
        <taxon>Strongyloidea</taxon>
        <taxon>Ancylostomatidae</taxon>
        <taxon>Ancylostomatinae</taxon>
        <taxon>Ancylostoma</taxon>
    </lineage>
</organism>
<dbReference type="InterPro" id="IPR035940">
    <property type="entry name" value="CAP_sf"/>
</dbReference>
<dbReference type="Proteomes" id="UP000054495">
    <property type="component" value="Unassembled WGS sequence"/>
</dbReference>
<accession>A0A0D6M1I9</accession>
<protein>
    <submittedName>
        <fullName evidence="1">Uncharacterized protein</fullName>
    </submittedName>
</protein>
<gene>
    <name evidence="1" type="ORF">ANCCEY_03008</name>
</gene>
<evidence type="ECO:0000313" key="1">
    <source>
        <dbReference type="EMBL" id="EPB77924.1"/>
    </source>
</evidence>
<keyword evidence="2" id="KW-1185">Reference proteome</keyword>